<evidence type="ECO:0000313" key="3">
    <source>
        <dbReference type="EMBL" id="HAC6988310.1"/>
    </source>
</evidence>
<protein>
    <submittedName>
        <fullName evidence="2">Uncharacterized protein</fullName>
    </submittedName>
</protein>
<evidence type="ECO:0000313" key="5">
    <source>
        <dbReference type="EMBL" id="HAC7045765.1"/>
    </source>
</evidence>
<dbReference type="AlphaFoldDB" id="A0A5I5S900"/>
<dbReference type="EMBL" id="DAAMJZ010000030">
    <property type="protein sequence ID" value="HAC7017509.1"/>
    <property type="molecule type" value="Genomic_DNA"/>
</dbReference>
<dbReference type="EMBL" id="DAAMKB010000059">
    <property type="protein sequence ID" value="HAC7045765.1"/>
    <property type="molecule type" value="Genomic_DNA"/>
</dbReference>
<proteinExistence type="predicted"/>
<dbReference type="EMBL" id="AAHMAG010000022">
    <property type="protein sequence ID" value="EBX7089779.1"/>
    <property type="molecule type" value="Genomic_DNA"/>
</dbReference>
<organism evidence="2">
    <name type="scientific">Salmonella enterica subsp. enterica serovar Napoli</name>
    <dbReference type="NCBI Taxonomy" id="1151001"/>
    <lineage>
        <taxon>Bacteria</taxon>
        <taxon>Pseudomonadati</taxon>
        <taxon>Pseudomonadota</taxon>
        <taxon>Gammaproteobacteria</taxon>
        <taxon>Enterobacterales</taxon>
        <taxon>Enterobacteriaceae</taxon>
        <taxon>Salmonella</taxon>
    </lineage>
</organism>
<gene>
    <name evidence="1" type="ORF">DRA33_11200</name>
    <name evidence="2" type="ORF">DS367_10965</name>
    <name evidence="5" type="ORF">G0E04_17150</name>
    <name evidence="3" type="ORF">G0E06_08865</name>
    <name evidence="4" type="ORF">G0E07_15200</name>
</gene>
<accession>A0A5I5S900</accession>
<dbReference type="EMBL" id="AAHCRV010000023">
    <property type="protein sequence ID" value="EBU6390664.1"/>
    <property type="molecule type" value="Genomic_DNA"/>
</dbReference>
<evidence type="ECO:0000313" key="1">
    <source>
        <dbReference type="EMBL" id="EBU6390664.1"/>
    </source>
</evidence>
<reference evidence="3" key="1">
    <citation type="journal article" date="2018" name="Genome Biol.">
        <title>SKESA: strategic k-mer extension for scrupulous assemblies.</title>
        <authorList>
            <person name="Souvorov A."/>
            <person name="Agarwala R."/>
            <person name="Lipman D.J."/>
        </authorList>
    </citation>
    <scope>NUCLEOTIDE SEQUENCE</scope>
    <source>
        <strain evidence="3">Salmonella enterica</strain>
    </source>
</reference>
<reference evidence="2" key="3">
    <citation type="submission" date="2018-07" db="EMBL/GenBank/DDBJ databases">
        <authorList>
            <person name="Ashton P.M."/>
            <person name="Dallman T."/>
            <person name="Nair S."/>
            <person name="De Pinna E."/>
            <person name="Peters T."/>
            <person name="Grant K."/>
        </authorList>
    </citation>
    <scope>NUCLEOTIDE SEQUENCE</scope>
    <source>
        <strain evidence="1">161071</strain>
        <strain evidence="2">307234</strain>
    </source>
</reference>
<sequence length="63" mass="7399">MLRGYHPHYAVKTSLRRGFLFSGIVKRVIINPGDYRRALRLSRLYPRCVNSQKNVIADAFLHR</sequence>
<reference evidence="3" key="2">
    <citation type="submission" date="2018-07" db="EMBL/GenBank/DDBJ databases">
        <authorList>
            <consortium name="NCBI Pathogen Detection Project"/>
        </authorList>
    </citation>
    <scope>NUCLEOTIDE SEQUENCE</scope>
    <source>
        <strain evidence="3">Salmonella enterica</strain>
    </source>
</reference>
<name>A0A5I5S900_SALET</name>
<evidence type="ECO:0000313" key="4">
    <source>
        <dbReference type="EMBL" id="HAC7017509.1"/>
    </source>
</evidence>
<dbReference type="EMBL" id="DAAMKA010000018">
    <property type="protein sequence ID" value="HAC6988310.1"/>
    <property type="molecule type" value="Genomic_DNA"/>
</dbReference>
<evidence type="ECO:0000313" key="2">
    <source>
        <dbReference type="EMBL" id="EBX7089779.1"/>
    </source>
</evidence>
<comment type="caution">
    <text evidence="2">The sequence shown here is derived from an EMBL/GenBank/DDBJ whole genome shotgun (WGS) entry which is preliminary data.</text>
</comment>